<evidence type="ECO:0000313" key="1">
    <source>
        <dbReference type="EMBL" id="MBW2963091.1"/>
    </source>
</evidence>
<keyword evidence="2" id="KW-1185">Reference proteome</keyword>
<reference evidence="1 2" key="1">
    <citation type="submission" date="2021-07" db="EMBL/GenBank/DDBJ databases">
        <title>Mesonia aestuariivivens sp. nov., isolated from a tidal flat.</title>
        <authorList>
            <person name="Kim Y.-O."/>
            <person name="Yoon J.-H."/>
        </authorList>
    </citation>
    <scope>NUCLEOTIDE SEQUENCE [LARGE SCALE GENOMIC DNA]</scope>
    <source>
        <strain evidence="1 2">JHPTF-M18</strain>
    </source>
</reference>
<organism evidence="1 2">
    <name type="scientific">Mesonia aestuariivivens</name>
    <dbReference type="NCBI Taxonomy" id="2796128"/>
    <lineage>
        <taxon>Bacteria</taxon>
        <taxon>Pseudomonadati</taxon>
        <taxon>Bacteroidota</taxon>
        <taxon>Flavobacteriia</taxon>
        <taxon>Flavobacteriales</taxon>
        <taxon>Flavobacteriaceae</taxon>
        <taxon>Mesonia</taxon>
    </lineage>
</organism>
<evidence type="ECO:0000313" key="2">
    <source>
        <dbReference type="Proteomes" id="UP000719267"/>
    </source>
</evidence>
<dbReference type="RefSeq" id="WP_219041371.1">
    <property type="nucleotide sequence ID" value="NZ_JAHWDF010000036.1"/>
</dbReference>
<name>A0ABS6W5F7_9FLAO</name>
<dbReference type="Proteomes" id="UP000719267">
    <property type="component" value="Unassembled WGS sequence"/>
</dbReference>
<dbReference type="Pfam" id="PF13155">
    <property type="entry name" value="Toprim_2"/>
    <property type="match status" value="1"/>
</dbReference>
<dbReference type="EMBL" id="JAHWDF010000036">
    <property type="protein sequence ID" value="MBW2963091.1"/>
    <property type="molecule type" value="Genomic_DNA"/>
</dbReference>
<gene>
    <name evidence="1" type="ORF">KW502_15000</name>
</gene>
<accession>A0ABS6W5F7</accession>
<proteinExistence type="predicted"/>
<feature type="non-terminal residue" evidence="1">
    <location>
        <position position="1"/>
    </location>
</feature>
<sequence>CYGTNGLNAEILTAIKDLQQLEEIIFTFDNDSAGKEAITKYAKLLLEIKPEIKITVLEPINKDINETLQGHDETIFIELLDKRLVLSEAEATGLIFSSERKSPSPPGRDLGRGIDFLKRNELLKNLNQLIGKAGIVGEENSRMLLFLIIVSYVNKSPLHALVQGSSGSGKTHIISRIADMMPQEDVLRFTRITESSLYNWGEFDLFKKVVIIEDLDGLKEDALYALREFISNQILRSSVTIKDKKGNNKSSHKIVKGQFSSLSATTKGETYEDNMSRSFLIAVDESKKQTQKIIHYQNMRNAGETDPEAQQKAIGFIQNMVRNLKHYEIVNPYATQLHLPEKVHKIRRLNEMYQAVIKQVTFLNQYQRKLTNNNQLITEIEDVEQATEILFESIVLKVDELDGSLRQFFERVKKYLKEQNRDFTQREIRQELNVSKAQCSRFINQLLELEYITSKFGGNLRKISYRIDYWDNHQKLRAEIKDFLMNQIQELKQQQIAPSKPRNKISV</sequence>
<comment type="caution">
    <text evidence="1">The sequence shown here is derived from an EMBL/GenBank/DDBJ whole genome shotgun (WGS) entry which is preliminary data.</text>
</comment>
<protein>
    <submittedName>
        <fullName evidence="1">Toprim domain-containing protein</fullName>
    </submittedName>
</protein>